<keyword evidence="2" id="KW-0732">Signal</keyword>
<dbReference type="InterPro" id="IPR050150">
    <property type="entry name" value="IgV_Light_Chain"/>
</dbReference>
<dbReference type="SMART" id="SM00409">
    <property type="entry name" value="IG"/>
    <property type="match status" value="1"/>
</dbReference>
<dbReference type="Ensembl" id="ENSSHAT00000042965.1">
    <property type="protein sequence ID" value="ENSSHAP00000039687.1"/>
    <property type="gene ID" value="ENSSHAG00000028396.1"/>
</dbReference>
<feature type="compositionally biased region" description="Low complexity" evidence="1">
    <location>
        <begin position="128"/>
        <end position="143"/>
    </location>
</feature>
<dbReference type="Pfam" id="PF07686">
    <property type="entry name" value="V-set"/>
    <property type="match status" value="1"/>
</dbReference>
<dbReference type="SUPFAM" id="SSF48726">
    <property type="entry name" value="Immunoglobulin"/>
    <property type="match status" value="1"/>
</dbReference>
<dbReference type="InterPro" id="IPR013783">
    <property type="entry name" value="Ig-like_fold"/>
</dbReference>
<evidence type="ECO:0000259" key="3">
    <source>
        <dbReference type="PROSITE" id="PS50835"/>
    </source>
</evidence>
<dbReference type="PANTHER" id="PTHR23267">
    <property type="entry name" value="IMMUNOGLOBULIN LIGHT CHAIN"/>
    <property type="match status" value="1"/>
</dbReference>
<dbReference type="FunFam" id="2.60.40.10:FF:001230">
    <property type="entry name" value="Immunoglobulin kappa variable 8-16"/>
    <property type="match status" value="1"/>
</dbReference>
<dbReference type="AlphaFoldDB" id="A0A7N4PNH1"/>
<dbReference type="Proteomes" id="UP000007648">
    <property type="component" value="Unassembled WGS sequence"/>
</dbReference>
<dbReference type="InParanoid" id="A0A7N4PNH1"/>
<dbReference type="InterPro" id="IPR036179">
    <property type="entry name" value="Ig-like_dom_sf"/>
</dbReference>
<dbReference type="GeneTree" id="ENSGT00940000153770"/>
<dbReference type="SMART" id="SM00406">
    <property type="entry name" value="IGv"/>
    <property type="match status" value="1"/>
</dbReference>
<evidence type="ECO:0000313" key="5">
    <source>
        <dbReference type="Proteomes" id="UP000007648"/>
    </source>
</evidence>
<dbReference type="InterPro" id="IPR003599">
    <property type="entry name" value="Ig_sub"/>
</dbReference>
<evidence type="ECO:0000256" key="2">
    <source>
        <dbReference type="SAM" id="SignalP"/>
    </source>
</evidence>
<organism evidence="4 5">
    <name type="scientific">Sarcophilus harrisii</name>
    <name type="common">Tasmanian devil</name>
    <name type="synonym">Sarcophilus laniarius</name>
    <dbReference type="NCBI Taxonomy" id="9305"/>
    <lineage>
        <taxon>Eukaryota</taxon>
        <taxon>Metazoa</taxon>
        <taxon>Chordata</taxon>
        <taxon>Craniata</taxon>
        <taxon>Vertebrata</taxon>
        <taxon>Euteleostomi</taxon>
        <taxon>Mammalia</taxon>
        <taxon>Metatheria</taxon>
        <taxon>Dasyuromorphia</taxon>
        <taxon>Dasyuridae</taxon>
        <taxon>Sarcophilus</taxon>
    </lineage>
</organism>
<reference evidence="4" key="3">
    <citation type="submission" date="2025-09" db="UniProtKB">
        <authorList>
            <consortium name="Ensembl"/>
        </authorList>
    </citation>
    <scope>IDENTIFICATION</scope>
</reference>
<dbReference type="InterPro" id="IPR013106">
    <property type="entry name" value="Ig_V-set"/>
</dbReference>
<feature type="region of interest" description="Disordered" evidence="1">
    <location>
        <begin position="104"/>
        <end position="163"/>
    </location>
</feature>
<evidence type="ECO:0000256" key="1">
    <source>
        <dbReference type="SAM" id="MobiDB-lite"/>
    </source>
</evidence>
<name>A0A7N4PNH1_SARHA</name>
<protein>
    <recommendedName>
        <fullName evidence="3">Ig-like domain-containing protein</fullName>
    </recommendedName>
</protein>
<keyword evidence="5" id="KW-1185">Reference proteome</keyword>
<evidence type="ECO:0000313" key="4">
    <source>
        <dbReference type="Ensembl" id="ENSSHAP00000039687.1"/>
    </source>
</evidence>
<feature type="chain" id="PRO_5029605027" description="Ig-like domain-containing protein" evidence="2">
    <location>
        <begin position="21"/>
        <end position="163"/>
    </location>
</feature>
<feature type="signal peptide" evidence="2">
    <location>
        <begin position="1"/>
        <end position="20"/>
    </location>
</feature>
<feature type="domain" description="Ig-like" evidence="3">
    <location>
        <begin position="22"/>
        <end position="100"/>
    </location>
</feature>
<reference evidence="4 5" key="1">
    <citation type="journal article" date="2011" name="Proc. Natl. Acad. Sci. U.S.A.">
        <title>Genetic diversity and population structure of the endangered marsupial Sarcophilus harrisii (Tasmanian devil).</title>
        <authorList>
            <person name="Miller W."/>
            <person name="Hayes V.M."/>
            <person name="Ratan A."/>
            <person name="Petersen D.C."/>
            <person name="Wittekindt N.E."/>
            <person name="Miller J."/>
            <person name="Walenz B."/>
            <person name="Knight J."/>
            <person name="Qi J."/>
            <person name="Zhao F."/>
            <person name="Wang Q."/>
            <person name="Bedoya-Reina O.C."/>
            <person name="Katiyar N."/>
            <person name="Tomsho L.P."/>
            <person name="Kasson L.M."/>
            <person name="Hardie R.A."/>
            <person name="Woodbridge P."/>
            <person name="Tindall E.A."/>
            <person name="Bertelsen M.F."/>
            <person name="Dixon D."/>
            <person name="Pyecroft S."/>
            <person name="Helgen K.M."/>
            <person name="Lesk A.M."/>
            <person name="Pringle T.H."/>
            <person name="Patterson N."/>
            <person name="Zhang Y."/>
            <person name="Kreiss A."/>
            <person name="Woods G.M."/>
            <person name="Jones M.E."/>
            <person name="Schuster S.C."/>
        </authorList>
    </citation>
    <scope>NUCLEOTIDE SEQUENCE [LARGE SCALE GENOMIC DNA]</scope>
</reference>
<dbReference type="PROSITE" id="PS50835">
    <property type="entry name" value="IG_LIKE"/>
    <property type="match status" value="1"/>
</dbReference>
<reference evidence="4" key="2">
    <citation type="submission" date="2025-08" db="UniProtKB">
        <authorList>
            <consortium name="Ensembl"/>
        </authorList>
    </citation>
    <scope>IDENTIFICATION</scope>
</reference>
<dbReference type="FunCoup" id="A0A7N4PNH1">
    <property type="interactions" value="294"/>
</dbReference>
<sequence>MSSPWQLLWLLVLWAQDSQGAIVLTQSPASLSGSPGERVTISCKASQSQKPGQAPRLLIYYANNLASGVPARFSGSGSGTDFTLTISSLEPEDAAHYYCQQSRSSPLPQCFRPEQKPPQCVQGTELRAAGASSGSPGQSSPCSLGRLTPPRASPFWSPRSPPF</sequence>
<proteinExistence type="predicted"/>
<dbReference type="InterPro" id="IPR007110">
    <property type="entry name" value="Ig-like_dom"/>
</dbReference>
<dbReference type="Gene3D" id="2.60.40.10">
    <property type="entry name" value="Immunoglobulins"/>
    <property type="match status" value="1"/>
</dbReference>
<accession>A0A7N4PNH1</accession>